<feature type="region of interest" description="Disordered" evidence="1">
    <location>
        <begin position="90"/>
        <end position="138"/>
    </location>
</feature>
<evidence type="ECO:0000256" key="1">
    <source>
        <dbReference type="SAM" id="MobiDB-lite"/>
    </source>
</evidence>
<evidence type="ECO:0000256" key="2">
    <source>
        <dbReference type="SAM" id="Phobius"/>
    </source>
</evidence>
<reference evidence="4" key="1">
    <citation type="submission" date="2012-12" db="EMBL/GenBank/DDBJ databases">
        <title>Identification and characterization of a phenylalanine ammonia-lyase gene family in Isatis indigotica Fort.</title>
        <authorList>
            <person name="Liu Q."/>
            <person name="Chen J."/>
            <person name="Zhou X."/>
            <person name="Di P."/>
            <person name="Xiao Y."/>
            <person name="Xuan H."/>
            <person name="Zhang L."/>
            <person name="Chen W."/>
        </authorList>
    </citation>
    <scope>NUCLEOTIDE SEQUENCE</scope>
    <source>
        <tissue evidence="4">Salivary gland</tissue>
    </source>
</reference>
<dbReference type="EMBL" id="GADI01001898">
    <property type="protein sequence ID" value="JAA71910.1"/>
    <property type="molecule type" value="mRNA"/>
</dbReference>
<protein>
    <submittedName>
        <fullName evidence="4">Putative secreted protein</fullName>
    </submittedName>
</protein>
<keyword evidence="2" id="KW-0812">Transmembrane</keyword>
<dbReference type="PROSITE" id="PS51257">
    <property type="entry name" value="PROKAR_LIPOPROTEIN"/>
    <property type="match status" value="1"/>
</dbReference>
<keyword evidence="2" id="KW-0472">Membrane</keyword>
<keyword evidence="3" id="KW-0732">Signal</keyword>
<feature type="signal peptide" evidence="3">
    <location>
        <begin position="1"/>
        <end position="24"/>
    </location>
</feature>
<evidence type="ECO:0000256" key="3">
    <source>
        <dbReference type="SAM" id="SignalP"/>
    </source>
</evidence>
<accession>A0A0K8RLE4</accession>
<keyword evidence="2" id="KW-1133">Transmembrane helix</keyword>
<organism evidence="4">
    <name type="scientific">Ixodes ricinus</name>
    <name type="common">Common tick</name>
    <name type="synonym">Acarus ricinus</name>
    <dbReference type="NCBI Taxonomy" id="34613"/>
    <lineage>
        <taxon>Eukaryota</taxon>
        <taxon>Metazoa</taxon>
        <taxon>Ecdysozoa</taxon>
        <taxon>Arthropoda</taxon>
        <taxon>Chelicerata</taxon>
        <taxon>Arachnida</taxon>
        <taxon>Acari</taxon>
        <taxon>Parasitiformes</taxon>
        <taxon>Ixodida</taxon>
        <taxon>Ixodoidea</taxon>
        <taxon>Ixodidae</taxon>
        <taxon>Ixodinae</taxon>
        <taxon>Ixodes</taxon>
    </lineage>
</organism>
<feature type="chain" id="PRO_5005518565" evidence="3">
    <location>
        <begin position="25"/>
        <end position="138"/>
    </location>
</feature>
<proteinExistence type="evidence at transcript level"/>
<dbReference type="AlphaFoldDB" id="A0A0K8RLE4"/>
<name>A0A0K8RLE4_IXORI</name>
<feature type="transmembrane region" description="Helical" evidence="2">
    <location>
        <begin position="40"/>
        <end position="62"/>
    </location>
</feature>
<evidence type="ECO:0000313" key="4">
    <source>
        <dbReference type="EMBL" id="JAA71910.1"/>
    </source>
</evidence>
<sequence>MRVASQQDTFILLFFVSFFLGCTGWMVETPSTKATPARTIARYIVHCVTAFAGLCVFTYVYLIPYPTPTSCPLGALPRAAVGGLPPCSWRRSAPSRYSESTCPERPVPGPQLCPSSGPRNMRPAGHRSPPLRPRAPSS</sequence>